<evidence type="ECO:0000256" key="1">
    <source>
        <dbReference type="ARBA" id="ARBA00004123"/>
    </source>
</evidence>
<dbReference type="PROSITE" id="PS50961">
    <property type="entry name" value="HTH_LA"/>
    <property type="match status" value="1"/>
</dbReference>
<dbReference type="Proteomes" id="UP000011087">
    <property type="component" value="Unassembled WGS sequence"/>
</dbReference>
<dbReference type="PaxDb" id="55529-EKX49627"/>
<comment type="subcellular location">
    <subcellularLocation>
        <location evidence="1">Nucleus</location>
    </subcellularLocation>
</comment>
<reference evidence="6 8" key="1">
    <citation type="journal article" date="2012" name="Nature">
        <title>Algal genomes reveal evolutionary mosaicism and the fate of nucleomorphs.</title>
        <authorList>
            <consortium name="DOE Joint Genome Institute"/>
            <person name="Curtis B.A."/>
            <person name="Tanifuji G."/>
            <person name="Burki F."/>
            <person name="Gruber A."/>
            <person name="Irimia M."/>
            <person name="Maruyama S."/>
            <person name="Arias M.C."/>
            <person name="Ball S.G."/>
            <person name="Gile G.H."/>
            <person name="Hirakawa Y."/>
            <person name="Hopkins J.F."/>
            <person name="Kuo A."/>
            <person name="Rensing S.A."/>
            <person name="Schmutz J."/>
            <person name="Symeonidi A."/>
            <person name="Elias M."/>
            <person name="Eveleigh R.J."/>
            <person name="Herman E.K."/>
            <person name="Klute M.J."/>
            <person name="Nakayama T."/>
            <person name="Obornik M."/>
            <person name="Reyes-Prieto A."/>
            <person name="Armbrust E.V."/>
            <person name="Aves S.J."/>
            <person name="Beiko R.G."/>
            <person name="Coutinho P."/>
            <person name="Dacks J.B."/>
            <person name="Durnford D.G."/>
            <person name="Fast N.M."/>
            <person name="Green B.R."/>
            <person name="Grisdale C.J."/>
            <person name="Hempel F."/>
            <person name="Henrissat B."/>
            <person name="Hoppner M.P."/>
            <person name="Ishida K."/>
            <person name="Kim E."/>
            <person name="Koreny L."/>
            <person name="Kroth P.G."/>
            <person name="Liu Y."/>
            <person name="Malik S.B."/>
            <person name="Maier U.G."/>
            <person name="McRose D."/>
            <person name="Mock T."/>
            <person name="Neilson J.A."/>
            <person name="Onodera N.T."/>
            <person name="Poole A.M."/>
            <person name="Pritham E.J."/>
            <person name="Richards T.A."/>
            <person name="Rocap G."/>
            <person name="Roy S.W."/>
            <person name="Sarai C."/>
            <person name="Schaack S."/>
            <person name="Shirato S."/>
            <person name="Slamovits C.H."/>
            <person name="Spencer D.F."/>
            <person name="Suzuki S."/>
            <person name="Worden A.Z."/>
            <person name="Zauner S."/>
            <person name="Barry K."/>
            <person name="Bell C."/>
            <person name="Bharti A.K."/>
            <person name="Crow J.A."/>
            <person name="Grimwood J."/>
            <person name="Kramer R."/>
            <person name="Lindquist E."/>
            <person name="Lucas S."/>
            <person name="Salamov A."/>
            <person name="McFadden G.I."/>
            <person name="Lane C.E."/>
            <person name="Keeling P.J."/>
            <person name="Gray M.W."/>
            <person name="Grigoriev I.V."/>
            <person name="Archibald J.M."/>
        </authorList>
    </citation>
    <scope>NUCLEOTIDE SEQUENCE</scope>
    <source>
        <strain evidence="6 8">CCMP2712</strain>
    </source>
</reference>
<dbReference type="GeneID" id="17306310"/>
<keyword evidence="2 4" id="KW-0694">RNA-binding</keyword>
<feature type="non-terminal residue" evidence="6">
    <location>
        <position position="90"/>
    </location>
</feature>
<dbReference type="PANTHER" id="PTHR22792:SF132">
    <property type="entry name" value="LA-RELATED PROTEIN 1"/>
    <property type="match status" value="1"/>
</dbReference>
<protein>
    <recommendedName>
        <fullName evidence="5">HTH La-type RNA-binding domain-containing protein</fullName>
    </recommendedName>
</protein>
<feature type="domain" description="HTH La-type RNA-binding" evidence="5">
    <location>
        <begin position="4"/>
        <end position="90"/>
    </location>
</feature>
<dbReference type="PANTHER" id="PTHR22792">
    <property type="entry name" value="LUPUS LA PROTEIN-RELATED"/>
    <property type="match status" value="1"/>
</dbReference>
<reference evidence="7" key="3">
    <citation type="submission" date="2015-06" db="UniProtKB">
        <authorList>
            <consortium name="EnsemblProtists"/>
        </authorList>
    </citation>
    <scope>IDENTIFICATION</scope>
</reference>
<dbReference type="SUPFAM" id="SSF46785">
    <property type="entry name" value="Winged helix' DNA-binding domain"/>
    <property type="match status" value="1"/>
</dbReference>
<dbReference type="GO" id="GO:0005737">
    <property type="term" value="C:cytoplasm"/>
    <property type="evidence" value="ECO:0007669"/>
    <property type="project" value="UniProtKB-ARBA"/>
</dbReference>
<sequence length="90" mass="10431">MRHEASSPPTASQIKKQVEYYFSPRNISRDIFLQNKAAEHPQGWVPLDVIMTFNRMKLLGANPQETIEALKDSEVEIMEEDGKVMLRRKD</sequence>
<dbReference type="Pfam" id="PF05383">
    <property type="entry name" value="La"/>
    <property type="match status" value="1"/>
</dbReference>
<dbReference type="OMA" id="TVEIQNH"/>
<dbReference type="eggNOG" id="KOG4213">
    <property type="taxonomic scope" value="Eukaryota"/>
</dbReference>
<dbReference type="GO" id="GO:1990904">
    <property type="term" value="C:ribonucleoprotein complex"/>
    <property type="evidence" value="ECO:0007669"/>
    <property type="project" value="InterPro"/>
</dbReference>
<dbReference type="InterPro" id="IPR045180">
    <property type="entry name" value="La_dom_prot"/>
</dbReference>
<evidence type="ECO:0000256" key="2">
    <source>
        <dbReference type="ARBA" id="ARBA00022884"/>
    </source>
</evidence>
<reference evidence="8" key="2">
    <citation type="submission" date="2012-11" db="EMBL/GenBank/DDBJ databases">
        <authorList>
            <person name="Kuo A."/>
            <person name="Curtis B.A."/>
            <person name="Tanifuji G."/>
            <person name="Burki F."/>
            <person name="Gruber A."/>
            <person name="Irimia M."/>
            <person name="Maruyama S."/>
            <person name="Arias M.C."/>
            <person name="Ball S.G."/>
            <person name="Gile G.H."/>
            <person name="Hirakawa Y."/>
            <person name="Hopkins J.F."/>
            <person name="Rensing S.A."/>
            <person name="Schmutz J."/>
            <person name="Symeonidi A."/>
            <person name="Elias M."/>
            <person name="Eveleigh R.J."/>
            <person name="Herman E.K."/>
            <person name="Klute M.J."/>
            <person name="Nakayama T."/>
            <person name="Obornik M."/>
            <person name="Reyes-Prieto A."/>
            <person name="Armbrust E.V."/>
            <person name="Aves S.J."/>
            <person name="Beiko R.G."/>
            <person name="Coutinho P."/>
            <person name="Dacks J.B."/>
            <person name="Durnford D.G."/>
            <person name="Fast N.M."/>
            <person name="Green B.R."/>
            <person name="Grisdale C."/>
            <person name="Hempe F."/>
            <person name="Henrissat B."/>
            <person name="Hoppner M.P."/>
            <person name="Ishida K.-I."/>
            <person name="Kim E."/>
            <person name="Koreny L."/>
            <person name="Kroth P.G."/>
            <person name="Liu Y."/>
            <person name="Malik S.-B."/>
            <person name="Maier U.G."/>
            <person name="McRose D."/>
            <person name="Mock T."/>
            <person name="Neilson J.A."/>
            <person name="Onodera N.T."/>
            <person name="Poole A.M."/>
            <person name="Pritham E.J."/>
            <person name="Richards T.A."/>
            <person name="Rocap G."/>
            <person name="Roy S.W."/>
            <person name="Sarai C."/>
            <person name="Schaack S."/>
            <person name="Shirato S."/>
            <person name="Slamovits C.H."/>
            <person name="Spencer D.F."/>
            <person name="Suzuki S."/>
            <person name="Worden A.Z."/>
            <person name="Zauner S."/>
            <person name="Barry K."/>
            <person name="Bell C."/>
            <person name="Bharti A.K."/>
            <person name="Crow J.A."/>
            <person name="Grimwood J."/>
            <person name="Kramer R."/>
            <person name="Lindquist E."/>
            <person name="Lucas S."/>
            <person name="Salamov A."/>
            <person name="McFadden G.I."/>
            <person name="Lane C.E."/>
            <person name="Keeling P.J."/>
            <person name="Gray M.W."/>
            <person name="Grigoriev I.V."/>
            <person name="Archibald J.M."/>
        </authorList>
    </citation>
    <scope>NUCLEOTIDE SEQUENCE</scope>
    <source>
        <strain evidence="8">CCMP2712</strain>
    </source>
</reference>
<gene>
    <name evidence="6" type="ORF">GUITHDRAFT_67601</name>
</gene>
<dbReference type="RefSeq" id="XP_005836607.1">
    <property type="nucleotide sequence ID" value="XM_005836550.1"/>
</dbReference>
<dbReference type="GO" id="GO:0006396">
    <property type="term" value="P:RNA processing"/>
    <property type="evidence" value="ECO:0007669"/>
    <property type="project" value="InterPro"/>
</dbReference>
<evidence type="ECO:0000313" key="6">
    <source>
        <dbReference type="EMBL" id="EKX49627.1"/>
    </source>
</evidence>
<dbReference type="InterPro" id="IPR036388">
    <property type="entry name" value="WH-like_DNA-bd_sf"/>
</dbReference>
<dbReference type="GO" id="GO:0005634">
    <property type="term" value="C:nucleus"/>
    <property type="evidence" value="ECO:0007669"/>
    <property type="project" value="UniProtKB-SubCell"/>
</dbReference>
<dbReference type="SMART" id="SM00715">
    <property type="entry name" value="LA"/>
    <property type="match status" value="1"/>
</dbReference>
<organism evidence="6">
    <name type="scientific">Guillardia theta (strain CCMP2712)</name>
    <name type="common">Cryptophyte</name>
    <dbReference type="NCBI Taxonomy" id="905079"/>
    <lineage>
        <taxon>Eukaryota</taxon>
        <taxon>Cryptophyceae</taxon>
        <taxon>Pyrenomonadales</taxon>
        <taxon>Geminigeraceae</taxon>
        <taxon>Guillardia</taxon>
    </lineage>
</organism>
<proteinExistence type="predicted"/>
<evidence type="ECO:0000313" key="7">
    <source>
        <dbReference type="EnsemblProtists" id="EKX49627"/>
    </source>
</evidence>
<dbReference type="Gene3D" id="1.10.10.10">
    <property type="entry name" value="Winged helix-like DNA-binding domain superfamily/Winged helix DNA-binding domain"/>
    <property type="match status" value="1"/>
</dbReference>
<accession>L1JMF0</accession>
<keyword evidence="8" id="KW-1185">Reference proteome</keyword>
<dbReference type="STRING" id="905079.L1JMF0"/>
<dbReference type="EMBL" id="JH992981">
    <property type="protein sequence ID" value="EKX49627.1"/>
    <property type="molecule type" value="Genomic_DNA"/>
</dbReference>
<dbReference type="InterPro" id="IPR002344">
    <property type="entry name" value="Lupus_La"/>
</dbReference>
<evidence type="ECO:0000259" key="5">
    <source>
        <dbReference type="PROSITE" id="PS50961"/>
    </source>
</evidence>
<evidence type="ECO:0000313" key="8">
    <source>
        <dbReference type="Proteomes" id="UP000011087"/>
    </source>
</evidence>
<dbReference type="InterPro" id="IPR036390">
    <property type="entry name" value="WH_DNA-bd_sf"/>
</dbReference>
<name>L1JMF0_GUITC</name>
<dbReference type="InterPro" id="IPR006630">
    <property type="entry name" value="La_HTH"/>
</dbReference>
<dbReference type="EnsemblProtists" id="EKX49627">
    <property type="protein sequence ID" value="EKX49627"/>
    <property type="gene ID" value="GUITHDRAFT_67601"/>
</dbReference>
<dbReference type="CDD" id="cd07323">
    <property type="entry name" value="LAM"/>
    <property type="match status" value="1"/>
</dbReference>
<dbReference type="HOGENOM" id="CLU_171518_0_0_1"/>
<dbReference type="GO" id="GO:0003723">
    <property type="term" value="F:RNA binding"/>
    <property type="evidence" value="ECO:0007669"/>
    <property type="project" value="UniProtKB-UniRule"/>
</dbReference>
<dbReference type="OrthoDB" id="340227at2759"/>
<keyword evidence="3" id="KW-0539">Nucleus</keyword>
<dbReference type="PRINTS" id="PR00302">
    <property type="entry name" value="LUPUSLA"/>
</dbReference>
<dbReference type="KEGG" id="gtt:GUITHDRAFT_67601"/>
<dbReference type="AlphaFoldDB" id="L1JMF0"/>
<evidence type="ECO:0000256" key="3">
    <source>
        <dbReference type="ARBA" id="ARBA00023242"/>
    </source>
</evidence>
<evidence type="ECO:0000256" key="4">
    <source>
        <dbReference type="PROSITE-ProRule" id="PRU00332"/>
    </source>
</evidence>